<evidence type="ECO:0000256" key="3">
    <source>
        <dbReference type="ARBA" id="ARBA00007222"/>
    </source>
</evidence>
<keyword evidence="5 15" id="KW-0328">Glycosyltransferase</keyword>
<feature type="transmembrane region" description="Helical" evidence="15">
    <location>
        <begin position="262"/>
        <end position="283"/>
    </location>
</feature>
<dbReference type="InterPro" id="IPR027005">
    <property type="entry name" value="PMT-like"/>
</dbReference>
<dbReference type="AlphaFoldDB" id="A0AA91Q4T3"/>
<feature type="transmembrane region" description="Helical" evidence="15">
    <location>
        <begin position="211"/>
        <end position="242"/>
    </location>
</feature>
<dbReference type="GO" id="GO:0004169">
    <property type="term" value="F:dolichyl-phosphate-mannose-protein mannosyltransferase activity"/>
    <property type="evidence" value="ECO:0007669"/>
    <property type="project" value="UniProtKB-UniRule"/>
</dbReference>
<keyword evidence="6 15" id="KW-0808">Transferase</keyword>
<keyword evidence="11 15" id="KW-0472">Membrane</keyword>
<comment type="subcellular location">
    <subcellularLocation>
        <location evidence="1 15">Endoplasmic reticulum membrane</location>
        <topology evidence="1 15">Multi-pass membrane protein</topology>
    </subcellularLocation>
</comment>
<evidence type="ECO:0000256" key="8">
    <source>
        <dbReference type="ARBA" id="ARBA00022737"/>
    </source>
</evidence>
<evidence type="ECO:0000256" key="4">
    <source>
        <dbReference type="ARBA" id="ARBA00012839"/>
    </source>
</evidence>
<feature type="domain" description="MIR" evidence="16">
    <location>
        <begin position="316"/>
        <end position="370"/>
    </location>
</feature>
<dbReference type="KEGG" id="clus:A9F13_01g08371"/>
<evidence type="ECO:0000256" key="13">
    <source>
        <dbReference type="ARBA" id="ARBA00045085"/>
    </source>
</evidence>
<dbReference type="InterPro" id="IPR032421">
    <property type="entry name" value="PMT_4TMC"/>
</dbReference>
<dbReference type="PROSITE" id="PS50919">
    <property type="entry name" value="MIR"/>
    <property type="match status" value="2"/>
</dbReference>
<organism evidence="17 18">
    <name type="scientific">Clavispora lusitaniae</name>
    <name type="common">Candida lusitaniae</name>
    <dbReference type="NCBI Taxonomy" id="36911"/>
    <lineage>
        <taxon>Eukaryota</taxon>
        <taxon>Fungi</taxon>
        <taxon>Dikarya</taxon>
        <taxon>Ascomycota</taxon>
        <taxon>Saccharomycotina</taxon>
        <taxon>Pichiomycetes</taxon>
        <taxon>Metschnikowiaceae</taxon>
        <taxon>Clavispora</taxon>
    </lineage>
</organism>
<dbReference type="Proteomes" id="UP000195602">
    <property type="component" value="Unassembled WGS sequence"/>
</dbReference>
<dbReference type="SMART" id="SM00472">
    <property type="entry name" value="MIR"/>
    <property type="match status" value="3"/>
</dbReference>
<dbReference type="GO" id="GO:0005789">
    <property type="term" value="C:endoplasmic reticulum membrane"/>
    <property type="evidence" value="ECO:0007669"/>
    <property type="project" value="UniProtKB-SubCell"/>
</dbReference>
<evidence type="ECO:0000256" key="11">
    <source>
        <dbReference type="ARBA" id="ARBA00023136"/>
    </source>
</evidence>
<dbReference type="EMBL" id="LYUB02000001">
    <property type="protein sequence ID" value="OVF11335.1"/>
    <property type="molecule type" value="Genomic_DNA"/>
</dbReference>
<evidence type="ECO:0000256" key="14">
    <source>
        <dbReference type="ARBA" id="ARBA00045102"/>
    </source>
</evidence>
<dbReference type="PANTHER" id="PTHR10050">
    <property type="entry name" value="DOLICHYL-PHOSPHATE-MANNOSE--PROTEIN MANNOSYLTRANSFERASE"/>
    <property type="match status" value="1"/>
</dbReference>
<dbReference type="InterPro" id="IPR003342">
    <property type="entry name" value="ArnT-like_N"/>
</dbReference>
<gene>
    <name evidence="17" type="ORF">A9F13_01g08371</name>
</gene>
<accession>A0AA91Q4T3</accession>
<comment type="similarity">
    <text evidence="3 15">Belongs to the glycosyltransferase 39 family.</text>
</comment>
<dbReference type="InterPro" id="IPR036300">
    <property type="entry name" value="MIR_dom_sf"/>
</dbReference>
<dbReference type="Gene3D" id="2.80.10.50">
    <property type="match status" value="1"/>
</dbReference>
<evidence type="ECO:0000256" key="2">
    <source>
        <dbReference type="ARBA" id="ARBA00004922"/>
    </source>
</evidence>
<feature type="transmembrane region" description="Helical" evidence="15">
    <location>
        <begin position="686"/>
        <end position="706"/>
    </location>
</feature>
<dbReference type="Pfam" id="PF02366">
    <property type="entry name" value="PMT"/>
    <property type="match status" value="1"/>
</dbReference>
<evidence type="ECO:0000259" key="16">
    <source>
        <dbReference type="PROSITE" id="PS50919"/>
    </source>
</evidence>
<feature type="transmembrane region" description="Helical" evidence="15">
    <location>
        <begin position="155"/>
        <end position="172"/>
    </location>
</feature>
<dbReference type="CDD" id="cd23286">
    <property type="entry name" value="beta-trefoil_MIR_PMT7-like"/>
    <property type="match status" value="1"/>
</dbReference>
<keyword evidence="10 15" id="KW-1133">Transmembrane helix</keyword>
<evidence type="ECO:0000256" key="7">
    <source>
        <dbReference type="ARBA" id="ARBA00022692"/>
    </source>
</evidence>
<feature type="transmembrane region" description="Helical" evidence="15">
    <location>
        <begin position="178"/>
        <end position="195"/>
    </location>
</feature>
<name>A0AA91Q4T3_CLALS</name>
<feature type="transmembrane region" description="Helical" evidence="15">
    <location>
        <begin position="43"/>
        <end position="60"/>
    </location>
</feature>
<evidence type="ECO:0000256" key="9">
    <source>
        <dbReference type="ARBA" id="ARBA00022824"/>
    </source>
</evidence>
<dbReference type="EC" id="2.4.1.109" evidence="4 15"/>
<comment type="pathway">
    <text evidence="2 15">Protein modification; protein glycosylation.</text>
</comment>
<evidence type="ECO:0000256" key="6">
    <source>
        <dbReference type="ARBA" id="ARBA00022679"/>
    </source>
</evidence>
<feature type="transmembrane region" description="Helical" evidence="15">
    <location>
        <begin position="636"/>
        <end position="653"/>
    </location>
</feature>
<keyword evidence="8" id="KW-0677">Repeat</keyword>
<feature type="transmembrane region" description="Helical" evidence="15">
    <location>
        <begin position="589"/>
        <end position="616"/>
    </location>
</feature>
<evidence type="ECO:0000313" key="18">
    <source>
        <dbReference type="Proteomes" id="UP000195602"/>
    </source>
</evidence>
<keyword evidence="12" id="KW-0325">Glycoprotein</keyword>
<evidence type="ECO:0000256" key="10">
    <source>
        <dbReference type="ARBA" id="ARBA00022989"/>
    </source>
</evidence>
<keyword evidence="7 15" id="KW-0812">Transmembrane</keyword>
<dbReference type="SUPFAM" id="SSF82109">
    <property type="entry name" value="MIR domain"/>
    <property type="match status" value="1"/>
</dbReference>
<comment type="function">
    <text evidence="15">Transfers mannose from Dol-P-mannose to Ser or Thr residues on proteins.</text>
</comment>
<proteinExistence type="inferred from homology"/>
<evidence type="ECO:0000256" key="12">
    <source>
        <dbReference type="ARBA" id="ARBA00023180"/>
    </source>
</evidence>
<comment type="catalytic activity">
    <reaction evidence="13 15">
        <text>a di-trans,poly-cis-dolichyl beta-D-mannosyl phosphate + L-threonyl-[protein] = 3-O-(alpha-D-mannosyl)-L-threonyl-[protein] + a di-trans,poly-cis-dolichyl phosphate + H(+)</text>
        <dbReference type="Rhea" id="RHEA:53396"/>
        <dbReference type="Rhea" id="RHEA-COMP:11060"/>
        <dbReference type="Rhea" id="RHEA-COMP:13547"/>
        <dbReference type="Rhea" id="RHEA-COMP:19498"/>
        <dbReference type="Rhea" id="RHEA-COMP:19501"/>
        <dbReference type="ChEBI" id="CHEBI:15378"/>
        <dbReference type="ChEBI" id="CHEBI:30013"/>
        <dbReference type="ChEBI" id="CHEBI:57683"/>
        <dbReference type="ChEBI" id="CHEBI:58211"/>
        <dbReference type="ChEBI" id="CHEBI:137323"/>
        <dbReference type="EC" id="2.4.1.109"/>
    </reaction>
</comment>
<comment type="caution">
    <text evidence="17">The sequence shown here is derived from an EMBL/GenBank/DDBJ whole genome shotgun (WGS) entry which is preliminary data.</text>
</comment>
<evidence type="ECO:0000256" key="1">
    <source>
        <dbReference type="ARBA" id="ARBA00004477"/>
    </source>
</evidence>
<feature type="domain" description="MIR" evidence="16">
    <location>
        <begin position="382"/>
        <end position="441"/>
    </location>
</feature>
<dbReference type="Pfam" id="PF02815">
    <property type="entry name" value="MIR"/>
    <property type="match status" value="1"/>
</dbReference>
<comment type="catalytic activity">
    <reaction evidence="14 15">
        <text>a di-trans,poly-cis-dolichyl beta-D-mannosyl phosphate + L-seryl-[protein] = 3-O-(alpha-D-mannosyl)-L-seryl-[protein] + a di-trans,poly-cis-dolichyl phosphate + H(+)</text>
        <dbReference type="Rhea" id="RHEA:17377"/>
        <dbReference type="Rhea" id="RHEA-COMP:9863"/>
        <dbReference type="Rhea" id="RHEA-COMP:13546"/>
        <dbReference type="Rhea" id="RHEA-COMP:19498"/>
        <dbReference type="Rhea" id="RHEA-COMP:19501"/>
        <dbReference type="ChEBI" id="CHEBI:15378"/>
        <dbReference type="ChEBI" id="CHEBI:29999"/>
        <dbReference type="ChEBI" id="CHEBI:57683"/>
        <dbReference type="ChEBI" id="CHEBI:58211"/>
        <dbReference type="ChEBI" id="CHEBI:137321"/>
        <dbReference type="EC" id="2.4.1.109"/>
    </reaction>
</comment>
<dbReference type="InterPro" id="IPR016093">
    <property type="entry name" value="MIR_motif"/>
</dbReference>
<dbReference type="Pfam" id="PF16192">
    <property type="entry name" value="PMT_4TMC"/>
    <property type="match status" value="1"/>
</dbReference>
<feature type="transmembrane region" description="Helical" evidence="15">
    <location>
        <begin position="127"/>
        <end position="148"/>
    </location>
</feature>
<evidence type="ECO:0000256" key="15">
    <source>
        <dbReference type="RuleBase" id="RU367007"/>
    </source>
</evidence>
<keyword evidence="9 15" id="KW-0256">Endoplasmic reticulum</keyword>
<evidence type="ECO:0000256" key="5">
    <source>
        <dbReference type="ARBA" id="ARBA00022676"/>
    </source>
</evidence>
<feature type="transmembrane region" description="Helical" evidence="15">
    <location>
        <begin position="660"/>
        <end position="680"/>
    </location>
</feature>
<protein>
    <recommendedName>
        <fullName evidence="4 15">Dolichyl-phosphate-mannose--protein mannosyltransferase</fullName>
        <ecNumber evidence="4 15">2.4.1.109</ecNumber>
    </recommendedName>
</protein>
<reference evidence="17 18" key="1">
    <citation type="submission" date="2017-04" db="EMBL/GenBank/DDBJ databases">
        <title>Draft genome of the yeast Clavispora lusitaniae type strain CBS 6936.</title>
        <authorList>
            <person name="Durrens P."/>
            <person name="Klopp C."/>
            <person name="Biteau N."/>
            <person name="Fitton-Ouhabi V."/>
            <person name="Dementhon K."/>
            <person name="Accoceberry I."/>
            <person name="Sherman D.J."/>
            <person name="Noel T."/>
        </authorList>
    </citation>
    <scope>NUCLEOTIDE SEQUENCE [LARGE SCALE GENOMIC DNA]</scope>
    <source>
        <strain evidence="17 18">CBS 6936</strain>
    </source>
</reference>
<evidence type="ECO:0000313" key="17">
    <source>
        <dbReference type="EMBL" id="OVF11335.1"/>
    </source>
</evidence>
<dbReference type="PANTHER" id="PTHR10050:SF50">
    <property type="entry name" value="DOLICHYL-PHOSPHATE-MANNOSE--PROTEIN MANNOSYLTRANSFERASE 1-RELATED"/>
    <property type="match status" value="1"/>
</dbReference>
<sequence length="741" mass="85664">MPAAEKSKGLPLGYKDGKLRPFFSSKVNPGLQAQTKFGPEDRFYLFVIISCAFLVRFYKLPEPPMVVFDETHFGGFAKEYFEGEFFLDVHPPLVKLIYYWIALLFGWNGNFEFENIGDVFDDNVPYVAMRSFSAACGVMTVGLTYCILRASACRRLVALFGASLVLLENSIATQSRLIMLDSPLIAFTALTVFAFKKFEMSSPFTREWKQWLFLTGIGLALTVSTKLTGLFTFAWVAGWSMYQLWCYAGDLDVTYKMLFRHIYHRLFRLVLIPFTIYCGVFSLHFMSLPKNGTGSGILSPQFKAEFEDSDKLRNTAVDVSYGSTVTIKHHRLEQYLHSHEYPYKTGSHEQQVTMYGFQDDLNSEWIIERHGTIMEGQLDSRFRPIKDGDTVKLYHKRTKKYLRANDVRPPISEHDYSNEVSCDGNRTTTQDVNYEWKVRIVGRKPHSENELPLRKLRATESVFQLIHKGTRCILMGHDTKLPEWAFHQSQVLCVNDPTIANTLFYIEYNNHPVIDKDTETYPRVKLPRKSFSSKLLEYHQAMWRINKGFTTKHDYSSQPIQWPFVTRGINYFTNGHGDKQLSDETGSHIYFLGNVAVYYGGILVVLLFGIRFAFYALVHLNPFKLVHEPAFVTNNYITMLEFVSGWFINYFPYFHMSRQLFAHHYLVSVFFLALAIAQFVEHQMRMHPMGGFVLLLSIEACVALCFGKSKPLIYGSSWTVEECQKAKWFPTWDFDCMAYSQ</sequence>